<comment type="caution">
    <text evidence="2">The sequence shown here is derived from an EMBL/GenBank/DDBJ whole genome shotgun (WGS) entry which is preliminary data.</text>
</comment>
<name>A0ABU3Y4J8_9SPHN</name>
<reference evidence="2 3" key="1">
    <citation type="submission" date="2023-10" db="EMBL/GenBank/DDBJ databases">
        <title>Sphingomonas sp. HF-S4 16S ribosomal RNA gene Genome sequencing and assembly.</title>
        <authorList>
            <person name="Lee H."/>
        </authorList>
    </citation>
    <scope>NUCLEOTIDE SEQUENCE [LARGE SCALE GENOMIC DNA]</scope>
    <source>
        <strain evidence="2 3">HF-S4</strain>
    </source>
</reference>
<feature type="compositionally biased region" description="Pro residues" evidence="1">
    <location>
        <begin position="48"/>
        <end position="72"/>
    </location>
</feature>
<organism evidence="2 3">
    <name type="scientific">Sphingomonas agrestis</name>
    <dbReference type="NCBI Taxonomy" id="3080540"/>
    <lineage>
        <taxon>Bacteria</taxon>
        <taxon>Pseudomonadati</taxon>
        <taxon>Pseudomonadota</taxon>
        <taxon>Alphaproteobacteria</taxon>
        <taxon>Sphingomonadales</taxon>
        <taxon>Sphingomonadaceae</taxon>
        <taxon>Sphingomonas</taxon>
    </lineage>
</organism>
<dbReference type="RefSeq" id="WP_317225520.1">
    <property type="nucleotide sequence ID" value="NZ_JAWJEJ010000001.1"/>
</dbReference>
<feature type="region of interest" description="Disordered" evidence="1">
    <location>
        <begin position="120"/>
        <end position="159"/>
    </location>
</feature>
<evidence type="ECO:0000256" key="1">
    <source>
        <dbReference type="SAM" id="MobiDB-lite"/>
    </source>
</evidence>
<feature type="compositionally biased region" description="Pro residues" evidence="1">
    <location>
        <begin position="128"/>
        <end position="139"/>
    </location>
</feature>
<dbReference type="Proteomes" id="UP001273531">
    <property type="component" value="Unassembled WGS sequence"/>
</dbReference>
<dbReference type="EMBL" id="JAWJEJ010000001">
    <property type="protein sequence ID" value="MDV3456333.1"/>
    <property type="molecule type" value="Genomic_DNA"/>
</dbReference>
<accession>A0ABU3Y4J8</accession>
<keyword evidence="3" id="KW-1185">Reference proteome</keyword>
<gene>
    <name evidence="2" type="ORF">RZN05_05005</name>
</gene>
<sequence>MAISNFNPAENVQYSGYSQEKLSDRNRFLIETLLADSGIYYGAVAAPTPTPTPPTAPAPSPTPSPAPAPTPSPSQAGTTVNTFVRLALSEVKPGDLITAGFANNLIEAIMALEARVKALEGGSGTTPTPTPTQPTPTPSGPETSLSGGGRSEIGRAAPTIESVTGETVRGKGVDIAVTGDNLGEGVLERVLLGTTTIAPRLIKFTRTGFTFTTTAAIVKNARNRITVVTSGGEDSAAIASGKKAPVL</sequence>
<evidence type="ECO:0000313" key="2">
    <source>
        <dbReference type="EMBL" id="MDV3456333.1"/>
    </source>
</evidence>
<evidence type="ECO:0008006" key="4">
    <source>
        <dbReference type="Google" id="ProtNLM"/>
    </source>
</evidence>
<proteinExistence type="predicted"/>
<feature type="region of interest" description="Disordered" evidence="1">
    <location>
        <begin position="45"/>
        <end position="77"/>
    </location>
</feature>
<protein>
    <recommendedName>
        <fullName evidence="4">IPT/TIG domain-containing protein</fullName>
    </recommendedName>
</protein>
<evidence type="ECO:0000313" key="3">
    <source>
        <dbReference type="Proteomes" id="UP001273531"/>
    </source>
</evidence>